<dbReference type="Pfam" id="PF07676">
    <property type="entry name" value="PD40"/>
    <property type="match status" value="2"/>
</dbReference>
<dbReference type="RefSeq" id="WP_218235942.1">
    <property type="nucleotide sequence ID" value="NZ_BAABBB010000005.1"/>
</dbReference>
<sequence>MHTYLRAVARAAALLILLGVITVLDLSSAHATTQGTPGKIVFSTANDGMIKSWDPGTLAITPLTGDLRCPGTGTPQQANCIGADGTTSPHPSWSPDGTKIAFSKWTPDGTDVNGRPRFHSVIYVMNTDGSGAYQVIAPPATTRSQCHDDPELPCDGAGFSDFGPSWSPDGTQLAFIRTANIGRDRDDARKGSQVWTVSRLGGGATQLTHASLTEDVVGNMFEDDPRPPGYHSVAWAPAGDKLAAYRVEEFGGPYRLDRVTTGGGTSTLYAGEVSDYDWSPDAKRVVYVAQDSESVTVIEPDGSRSDGGLAQTGAVRFGPDNNGPVSFHCVSQTDCGYFEHLLPDPGSNLRVDDPDRKIGIVPVTPTDNPGRVPWDIQAQDVPILFLPGFLGSEITCGSDVLWPPSAWPGTNGDNLRKMQLGGGDGSCPGAGPTGNALGKVLGSDIYDGVQRWLAQAAPGGDQPNSAVFGWDWRKRPEDSMARLDAAVQQALAADLPSRQGVNRVTFFAHSYGGLLARWYAKDPDRAAKIARVLTAGTPWWGSPKVALPLAFGIESPMNEAGMDLVLPNDALQALARSIPGLYELFPSDSFGTWLSVNGRFQNQDGVNATTLALGARAGLFTQARDDHAKVFDGFFTNGGRIDMQALVGSGLPSFGAVDLGEKSTAVSWTNGDGTVPLRSAMQGTDIDHPLGDRVHVQAVCAVDHVSLPNSPVVLTAYRDFLLFGRTPRKTPGTCPSRGAEISVFNYHVALPQGPAPTARAALAAGPLDLATAYQQRHVDLMDLPDRTTVVSRESDPVVLTFEGQDLRFGYAPIDGDTRGTPLQYGPVTGTVEITPGEGGRGPVVTVDGVPVQPTTTGDPGDPGDPGTPGKPGAGPASAQAEVLHSSLVRGRLKLVARVNPAANGTTVAVEVAVGSKRLRLTPTVSGGQVVVRTALPKKLAHAKNAAVTLSVPGSDRVRPATVRVLAASRPPRLRVRALTRAGDRVTIAGKVATTARGVVTVAVTWTSGNESGTWTGRARIRNGRWSLVGTLPAAARTGGEVSIGYAGSAKAQLGGALLVRPLPAS</sequence>
<name>A0ABP6UYV5_9ACTN</name>
<evidence type="ECO:0000256" key="1">
    <source>
        <dbReference type="SAM" id="MobiDB-lite"/>
    </source>
</evidence>
<evidence type="ECO:0008006" key="4">
    <source>
        <dbReference type="Google" id="ProtNLM"/>
    </source>
</evidence>
<feature type="region of interest" description="Disordered" evidence="1">
    <location>
        <begin position="834"/>
        <end position="878"/>
    </location>
</feature>
<keyword evidence="3" id="KW-1185">Reference proteome</keyword>
<protein>
    <recommendedName>
        <fullName evidence="4">Bacterial Ig-like domain-containing protein</fullName>
    </recommendedName>
</protein>
<dbReference type="Pfam" id="PF02450">
    <property type="entry name" value="LCAT"/>
    <property type="match status" value="1"/>
</dbReference>
<evidence type="ECO:0000313" key="2">
    <source>
        <dbReference type="EMBL" id="GAA3523644.1"/>
    </source>
</evidence>
<gene>
    <name evidence="2" type="ORF">GCM10022263_09960</name>
</gene>
<comment type="caution">
    <text evidence="2">The sequence shown here is derived from an EMBL/GenBank/DDBJ whole genome shotgun (WGS) entry which is preliminary data.</text>
</comment>
<dbReference type="InterPro" id="IPR003386">
    <property type="entry name" value="LACT/PDAT_acylTrfase"/>
</dbReference>
<accession>A0ABP6UYV5</accession>
<evidence type="ECO:0000313" key="3">
    <source>
        <dbReference type="Proteomes" id="UP001500301"/>
    </source>
</evidence>
<dbReference type="Proteomes" id="UP001500301">
    <property type="component" value="Unassembled WGS sequence"/>
</dbReference>
<reference evidence="3" key="1">
    <citation type="journal article" date="2019" name="Int. J. Syst. Evol. Microbiol.">
        <title>The Global Catalogue of Microorganisms (GCM) 10K type strain sequencing project: providing services to taxonomists for standard genome sequencing and annotation.</title>
        <authorList>
            <consortium name="The Broad Institute Genomics Platform"/>
            <consortium name="The Broad Institute Genome Sequencing Center for Infectious Disease"/>
            <person name="Wu L."/>
            <person name="Ma J."/>
        </authorList>
    </citation>
    <scope>NUCLEOTIDE SEQUENCE [LARGE SCALE GENOMIC DNA]</scope>
    <source>
        <strain evidence="3">JCM 17460</strain>
    </source>
</reference>
<dbReference type="EMBL" id="BAABBB010000005">
    <property type="protein sequence ID" value="GAA3523644.1"/>
    <property type="molecule type" value="Genomic_DNA"/>
</dbReference>
<organism evidence="2 3">
    <name type="scientific">Nocardioides daeguensis</name>
    <dbReference type="NCBI Taxonomy" id="908359"/>
    <lineage>
        <taxon>Bacteria</taxon>
        <taxon>Bacillati</taxon>
        <taxon>Actinomycetota</taxon>
        <taxon>Actinomycetes</taxon>
        <taxon>Propionibacteriales</taxon>
        <taxon>Nocardioidaceae</taxon>
        <taxon>Nocardioides</taxon>
    </lineage>
</organism>
<proteinExistence type="predicted"/>
<dbReference type="InterPro" id="IPR011659">
    <property type="entry name" value="WD40"/>
</dbReference>